<organism evidence="1 2">
    <name type="scientific">Purpureocillium lilacinum</name>
    <name type="common">Paecilomyces lilacinus</name>
    <dbReference type="NCBI Taxonomy" id="33203"/>
    <lineage>
        <taxon>Eukaryota</taxon>
        <taxon>Fungi</taxon>
        <taxon>Dikarya</taxon>
        <taxon>Ascomycota</taxon>
        <taxon>Pezizomycotina</taxon>
        <taxon>Sordariomycetes</taxon>
        <taxon>Hypocreomycetidae</taxon>
        <taxon>Hypocreales</taxon>
        <taxon>Ophiocordycipitaceae</taxon>
        <taxon>Purpureocillium</taxon>
    </lineage>
</organism>
<name>A0ABR0BE97_PURLI</name>
<evidence type="ECO:0000313" key="2">
    <source>
        <dbReference type="Proteomes" id="UP001287286"/>
    </source>
</evidence>
<proteinExistence type="predicted"/>
<gene>
    <name evidence="1" type="ORF">Purlil1_13474</name>
</gene>
<sequence length="204" mass="22224">MGYQGDVASAVFKDSSRIKQLVVAGYRVLVTGSRLDAFTNSRASSFGAKKLYFIFIPPIIESGTWARHVDVYLNDIMNSPAPQYGQEDSTDQTWLPLRVDFNGPWQGVMLNHKLLSEAQSTIHLGSDDASGLLRTPIGQSQQSAHGPRRYHYGMMNEDGTLNGALPDFVGFVAASASQTRALPNNVVVVEKGGFGADRGLVIQY</sequence>
<evidence type="ECO:0000313" key="1">
    <source>
        <dbReference type="EMBL" id="KAK4071295.1"/>
    </source>
</evidence>
<dbReference type="Proteomes" id="UP001287286">
    <property type="component" value="Unassembled WGS sequence"/>
</dbReference>
<comment type="caution">
    <text evidence="1">The sequence shown here is derived from an EMBL/GenBank/DDBJ whole genome shotgun (WGS) entry which is preliminary data.</text>
</comment>
<keyword evidence="2" id="KW-1185">Reference proteome</keyword>
<dbReference type="EMBL" id="JAWRVI010000228">
    <property type="protein sequence ID" value="KAK4071295.1"/>
    <property type="molecule type" value="Genomic_DNA"/>
</dbReference>
<accession>A0ABR0BE97</accession>
<reference evidence="1 2" key="1">
    <citation type="journal article" date="2024" name="Microbiol. Resour. Announc.">
        <title>Genome annotations for the ascomycete fungi Trichoderma harzianum, Trichoderma aggressivum, and Purpureocillium lilacinum.</title>
        <authorList>
            <person name="Beijen E.P.W."/>
            <person name="Ohm R.A."/>
        </authorList>
    </citation>
    <scope>NUCLEOTIDE SEQUENCE [LARGE SCALE GENOMIC DNA]</scope>
    <source>
        <strain evidence="1 2">CBS 150709</strain>
    </source>
</reference>
<protein>
    <submittedName>
        <fullName evidence="1">Uncharacterized protein</fullName>
    </submittedName>
</protein>